<dbReference type="Gene3D" id="3.30.9.10">
    <property type="entry name" value="D-Amino Acid Oxidase, subunit A, domain 2"/>
    <property type="match status" value="1"/>
</dbReference>
<sequence>MTKSRSYHLIIAGAGILGAACAREYLSRYPSHRVLIVEKEADAARHQTGRNSGVIHAGVYYQPGSLKARYCREGLEQTLSFCRQYQVPFLQCGKLIVATNESQQSGLETLFQRCQDNDLNPQRLSARRLRELEPAITGTAAMGVAQTGITDYAALTRVMLALAMDAGAEVVFNHQISAVSETGSGVRVQAGGKCYVAEKLINCCGLYADHLIRLQGIETDFQIIPFRGEYFRLPEKYNQLVRHLIYPVPDPALPFLGVHLTRMIDGSVTVGPNAVLAMAREGYGWDQFNIREMGQMLGFSGCWPLLKRYWHSGLRELYGSLNKGAYLRRVQAYCPQIRRADLLPYRSGVRAQAVTDKGELLHDFKFIQTECTLHLGNAPSPAATSAIPIARAVIDKLS</sequence>
<dbReference type="PANTHER" id="PTHR43104">
    <property type="entry name" value="L-2-HYDROXYGLUTARATE DEHYDROGENASE, MITOCHONDRIAL"/>
    <property type="match status" value="1"/>
</dbReference>
<keyword evidence="2" id="KW-0285">Flavoprotein</keyword>
<evidence type="ECO:0000256" key="2">
    <source>
        <dbReference type="ARBA" id="ARBA00022630"/>
    </source>
</evidence>
<dbReference type="Pfam" id="PF01266">
    <property type="entry name" value="DAO"/>
    <property type="match status" value="1"/>
</dbReference>
<keyword evidence="4" id="KW-0560">Oxidoreductase</keyword>
<accession>A0A0U3AZY5</accession>
<dbReference type="PANTHER" id="PTHR43104:SF2">
    <property type="entry name" value="L-2-HYDROXYGLUTARATE DEHYDROGENASE, MITOCHONDRIAL"/>
    <property type="match status" value="1"/>
</dbReference>
<dbReference type="SUPFAM" id="SSF51905">
    <property type="entry name" value="FAD/NAD(P)-binding domain"/>
    <property type="match status" value="1"/>
</dbReference>
<dbReference type="STRING" id="1526571.AT746_10025"/>
<evidence type="ECO:0000313" key="8">
    <source>
        <dbReference type="Proteomes" id="UP000068447"/>
    </source>
</evidence>
<comment type="similarity">
    <text evidence="5">Belongs to the L2HGDH family.</text>
</comment>
<dbReference type="GO" id="GO:0005737">
    <property type="term" value="C:cytoplasm"/>
    <property type="evidence" value="ECO:0007669"/>
    <property type="project" value="TreeGrafter"/>
</dbReference>
<evidence type="ECO:0000256" key="3">
    <source>
        <dbReference type="ARBA" id="ARBA00022827"/>
    </source>
</evidence>
<dbReference type="PROSITE" id="PS51257">
    <property type="entry name" value="PROKAR_LIPOPROTEIN"/>
    <property type="match status" value="1"/>
</dbReference>
<dbReference type="GO" id="GO:0047545">
    <property type="term" value="F:(S)-2-hydroxyglutarate dehydrogenase activity"/>
    <property type="evidence" value="ECO:0007669"/>
    <property type="project" value="TreeGrafter"/>
</dbReference>
<dbReference type="AlphaFoldDB" id="A0A0U3AZY5"/>
<comment type="cofactor">
    <cofactor evidence="1">
        <name>FAD</name>
        <dbReference type="ChEBI" id="CHEBI:57692"/>
    </cofactor>
</comment>
<evidence type="ECO:0000313" key="7">
    <source>
        <dbReference type="EMBL" id="ALS98568.1"/>
    </source>
</evidence>
<feature type="domain" description="FAD dependent oxidoreductase" evidence="6">
    <location>
        <begin position="9"/>
        <end position="394"/>
    </location>
</feature>
<organism evidence="7 8">
    <name type="scientific">Lacimicrobium alkaliphilum</name>
    <dbReference type="NCBI Taxonomy" id="1526571"/>
    <lineage>
        <taxon>Bacteria</taxon>
        <taxon>Pseudomonadati</taxon>
        <taxon>Pseudomonadota</taxon>
        <taxon>Gammaproteobacteria</taxon>
        <taxon>Alteromonadales</taxon>
        <taxon>Alteromonadaceae</taxon>
        <taxon>Lacimicrobium</taxon>
    </lineage>
</organism>
<protein>
    <submittedName>
        <fullName evidence="7">Hydroxyglutarate oxidase</fullName>
    </submittedName>
</protein>
<name>A0A0U3AZY5_9ALTE</name>
<evidence type="ECO:0000256" key="5">
    <source>
        <dbReference type="ARBA" id="ARBA00037941"/>
    </source>
</evidence>
<dbReference type="NCBIfam" id="NF008726">
    <property type="entry name" value="PRK11728.1"/>
    <property type="match status" value="1"/>
</dbReference>
<proteinExistence type="inferred from homology"/>
<dbReference type="InterPro" id="IPR036188">
    <property type="entry name" value="FAD/NAD-bd_sf"/>
</dbReference>
<reference evidence="7 8" key="1">
    <citation type="submission" date="2015-12" db="EMBL/GenBank/DDBJ databases">
        <title>Complete genome of Lacimicrobium alkaliphilum KCTC 32984.</title>
        <authorList>
            <person name="Kim S.-G."/>
            <person name="Lee Y.-J."/>
        </authorList>
    </citation>
    <scope>NUCLEOTIDE SEQUENCE [LARGE SCALE GENOMIC DNA]</scope>
    <source>
        <strain evidence="7 8">YelD216</strain>
    </source>
</reference>
<evidence type="ECO:0000259" key="6">
    <source>
        <dbReference type="Pfam" id="PF01266"/>
    </source>
</evidence>
<dbReference type="Gene3D" id="3.50.50.60">
    <property type="entry name" value="FAD/NAD(P)-binding domain"/>
    <property type="match status" value="1"/>
</dbReference>
<keyword evidence="3" id="KW-0274">FAD</keyword>
<dbReference type="KEGG" id="lal:AT746_10025"/>
<gene>
    <name evidence="7" type="ORF">AT746_10025</name>
</gene>
<dbReference type="Proteomes" id="UP000068447">
    <property type="component" value="Chromosome"/>
</dbReference>
<dbReference type="OrthoDB" id="9801699at2"/>
<evidence type="ECO:0000256" key="4">
    <source>
        <dbReference type="ARBA" id="ARBA00023002"/>
    </source>
</evidence>
<dbReference type="InterPro" id="IPR006076">
    <property type="entry name" value="FAD-dep_OxRdtase"/>
</dbReference>
<dbReference type="EMBL" id="CP013650">
    <property type="protein sequence ID" value="ALS98568.1"/>
    <property type="molecule type" value="Genomic_DNA"/>
</dbReference>
<keyword evidence="8" id="KW-1185">Reference proteome</keyword>
<evidence type="ECO:0000256" key="1">
    <source>
        <dbReference type="ARBA" id="ARBA00001974"/>
    </source>
</evidence>
<dbReference type="RefSeq" id="WP_062479908.1">
    <property type="nucleotide sequence ID" value="NZ_CP013650.1"/>
</dbReference>